<feature type="region of interest" description="Disordered" evidence="1">
    <location>
        <begin position="137"/>
        <end position="166"/>
    </location>
</feature>
<dbReference type="AlphaFoldDB" id="A0A7S3J2B4"/>
<organism evidence="2">
    <name type="scientific">Euplotes harpa</name>
    <dbReference type="NCBI Taxonomy" id="151035"/>
    <lineage>
        <taxon>Eukaryota</taxon>
        <taxon>Sar</taxon>
        <taxon>Alveolata</taxon>
        <taxon>Ciliophora</taxon>
        <taxon>Intramacronucleata</taxon>
        <taxon>Spirotrichea</taxon>
        <taxon>Hypotrichia</taxon>
        <taxon>Euplotida</taxon>
        <taxon>Euplotidae</taxon>
        <taxon>Euplotes</taxon>
    </lineage>
</organism>
<accession>A0A7S3J2B4</accession>
<feature type="compositionally biased region" description="Basic and acidic residues" evidence="1">
    <location>
        <begin position="137"/>
        <end position="154"/>
    </location>
</feature>
<protein>
    <submittedName>
        <fullName evidence="2">Uncharacterized protein</fullName>
    </submittedName>
</protein>
<sequence>MAYSYEYGGNALPQRPGASRRTRDADFRSRAFDRIESQHTSVDSMRHSSYNPPRDSYKLNRSTSSGKQHSYKLDQIHNKLAERNNPLMSFYKENKNSRINTANRNNDSSNFKRNIEKYGLPVSDSQRSAMKIVNESEERQLGTRDSRVSTKDQAQHSSALRQSGLDLIKASKNKRAESKPLDVIYENPYDAK</sequence>
<gene>
    <name evidence="2" type="ORF">EHAR0213_LOCUS506</name>
</gene>
<reference evidence="2" key="1">
    <citation type="submission" date="2021-01" db="EMBL/GenBank/DDBJ databases">
        <authorList>
            <person name="Corre E."/>
            <person name="Pelletier E."/>
            <person name="Niang G."/>
            <person name="Scheremetjew M."/>
            <person name="Finn R."/>
            <person name="Kale V."/>
            <person name="Holt S."/>
            <person name="Cochrane G."/>
            <person name="Meng A."/>
            <person name="Brown T."/>
            <person name="Cohen L."/>
        </authorList>
    </citation>
    <scope>NUCLEOTIDE SEQUENCE</scope>
    <source>
        <strain evidence="2">FSP1.4</strain>
    </source>
</reference>
<proteinExistence type="predicted"/>
<dbReference type="EMBL" id="HBII01001168">
    <property type="protein sequence ID" value="CAE0341599.1"/>
    <property type="molecule type" value="Transcribed_RNA"/>
</dbReference>
<evidence type="ECO:0000256" key="1">
    <source>
        <dbReference type="SAM" id="MobiDB-lite"/>
    </source>
</evidence>
<evidence type="ECO:0000313" key="2">
    <source>
        <dbReference type="EMBL" id="CAE0341599.1"/>
    </source>
</evidence>
<feature type="compositionally biased region" description="Polar residues" evidence="1">
    <location>
        <begin position="59"/>
        <end position="68"/>
    </location>
</feature>
<feature type="region of interest" description="Disordered" evidence="1">
    <location>
        <begin position="1"/>
        <end position="69"/>
    </location>
</feature>
<feature type="compositionally biased region" description="Basic and acidic residues" evidence="1">
    <location>
        <begin position="21"/>
        <end position="37"/>
    </location>
</feature>
<name>A0A7S3J2B4_9SPIT</name>
<feature type="compositionally biased region" description="Polar residues" evidence="1">
    <location>
        <begin position="38"/>
        <end position="51"/>
    </location>
</feature>